<dbReference type="SUPFAM" id="SSF51735">
    <property type="entry name" value="NAD(P)-binding Rossmann-fold domains"/>
    <property type="match status" value="1"/>
</dbReference>
<dbReference type="SUPFAM" id="SSF69742">
    <property type="entry name" value="Glutamyl tRNA-reductase catalytic, N-terminal domain"/>
    <property type="match status" value="1"/>
</dbReference>
<evidence type="ECO:0000259" key="14">
    <source>
        <dbReference type="Pfam" id="PF01488"/>
    </source>
</evidence>
<evidence type="ECO:0000313" key="16">
    <source>
        <dbReference type="EMBL" id="WWQ59916.1"/>
    </source>
</evidence>
<dbReference type="Proteomes" id="UP001432202">
    <property type="component" value="Chromosome"/>
</dbReference>
<dbReference type="Pfam" id="PF01488">
    <property type="entry name" value="Shikimate_DH"/>
    <property type="match status" value="1"/>
</dbReference>
<sequence>MSNDQSFLQNYCSILFTYKTVGINNLHSYYIRETEIKFLRQLISAELAILQTCNRVELYLYSNRNTLNEVNKIVEYLNSIHKEPIGNQARILCGRDSIRHLFLVASGADSLSIGEYEILSQIRSTIDMFRKLNMSGKFLQILFERAIKIGRKVREETSISRGKVGIYSLAITEAKKRLNDLSDKKIVIVGAGEMAQKIAGMLYNEGIKNVTIMNRTMEKASIIASKYGFKFEGLNLDQLGNFDVAFIAIHHENIKLENKWNTLIIDITIPPLFSGSNVITLADLEKLSILNLRTREEELNKIDKIIDEGINEFIYDYKKEIYSEFVSKIMLRIENIRRNEVLRAYKELEKIGITDQRMKEIIDLMSKSMIKKSFQPLFDNIKNLMFNETDSINYINFLIDIFKDGDISYPKTKKIEEKQISERSGS</sequence>
<dbReference type="InterPro" id="IPR036343">
    <property type="entry name" value="GluRdtase_N_sf"/>
</dbReference>
<feature type="site" description="Important for activity" evidence="8 12">
    <location>
        <position position="100"/>
    </location>
</feature>
<dbReference type="InterPro" id="IPR018214">
    <property type="entry name" value="GluRdtase_CS"/>
</dbReference>
<dbReference type="EC" id="1.2.1.70" evidence="3 8"/>
<dbReference type="NCBIfam" id="NF000751">
    <property type="entry name" value="PRK00045.4-1"/>
    <property type="match status" value="1"/>
</dbReference>
<comment type="domain">
    <text evidence="8">Possesses an unusual extended V-shaped dimeric structure with each monomer consisting of three distinct domains arranged along a curved 'spinal' alpha-helix. The N-terminal catalytic domain specifically recognizes the glutamate moiety of the substrate. The second domain is the NADPH-binding domain, and the third C-terminal domain is responsible for dimerization.</text>
</comment>
<dbReference type="RefSeq" id="WP_338599783.1">
    <property type="nucleotide sequence ID" value="NZ_CP146016.1"/>
</dbReference>
<dbReference type="InterPro" id="IPR006151">
    <property type="entry name" value="Shikm_DH/Glu-tRNA_Rdtase"/>
</dbReference>
<dbReference type="GO" id="GO:0008883">
    <property type="term" value="F:glutamyl-tRNA reductase activity"/>
    <property type="evidence" value="ECO:0007669"/>
    <property type="project" value="UniProtKB-UniRule"/>
</dbReference>
<keyword evidence="6 8" id="KW-0627">Porphyrin biosynthesis</keyword>
<dbReference type="AlphaFoldDB" id="A0AAX4L0F9"/>
<dbReference type="InterPro" id="IPR036453">
    <property type="entry name" value="GluRdtase_dimer_dom_sf"/>
</dbReference>
<accession>A0AAX4L0F9</accession>
<dbReference type="SUPFAM" id="SSF69075">
    <property type="entry name" value="Glutamyl tRNA-reductase dimerization domain"/>
    <property type="match status" value="1"/>
</dbReference>
<comment type="subunit">
    <text evidence="8">Homodimer.</text>
</comment>
<feature type="binding site" evidence="8 10">
    <location>
        <begin position="52"/>
        <end position="55"/>
    </location>
    <ligand>
        <name>substrate</name>
    </ligand>
</feature>
<evidence type="ECO:0000256" key="3">
    <source>
        <dbReference type="ARBA" id="ARBA00012970"/>
    </source>
</evidence>
<dbReference type="Pfam" id="PF05201">
    <property type="entry name" value="GlutR_N"/>
    <property type="match status" value="1"/>
</dbReference>
<evidence type="ECO:0000256" key="11">
    <source>
        <dbReference type="PIRSR" id="PIRSR000445-3"/>
    </source>
</evidence>
<evidence type="ECO:0000256" key="10">
    <source>
        <dbReference type="PIRSR" id="PIRSR000445-2"/>
    </source>
</evidence>
<evidence type="ECO:0000259" key="13">
    <source>
        <dbReference type="Pfam" id="PF00745"/>
    </source>
</evidence>
<comment type="pathway">
    <text evidence="1 8">Porphyrin-containing compound metabolism; protoporphyrin-IX biosynthesis; 5-aminolevulinate from L-glutamyl-tRNA(Glu): step 1/2.</text>
</comment>
<evidence type="ECO:0000256" key="9">
    <source>
        <dbReference type="PIRSR" id="PIRSR000445-1"/>
    </source>
</evidence>
<dbReference type="EMBL" id="CP146016">
    <property type="protein sequence ID" value="WWQ59916.1"/>
    <property type="molecule type" value="Genomic_DNA"/>
</dbReference>
<protein>
    <recommendedName>
        <fullName evidence="3 8">Glutamyl-tRNA reductase</fullName>
        <shortName evidence="8">GluTR</shortName>
        <ecNumber evidence="3 8">1.2.1.70</ecNumber>
    </recommendedName>
</protein>
<dbReference type="GO" id="GO:0019353">
    <property type="term" value="P:protoporphyrinogen IX biosynthetic process from glutamate"/>
    <property type="evidence" value="ECO:0007669"/>
    <property type="project" value="TreeGrafter"/>
</dbReference>
<feature type="domain" description="Tetrapyrrole biosynthesis glutamyl-tRNA reductase dimerisation" evidence="13">
    <location>
        <begin position="302"/>
        <end position="403"/>
    </location>
</feature>
<dbReference type="PANTHER" id="PTHR43013:SF1">
    <property type="entry name" value="GLUTAMYL-TRNA REDUCTASE"/>
    <property type="match status" value="1"/>
</dbReference>
<evidence type="ECO:0000256" key="6">
    <source>
        <dbReference type="ARBA" id="ARBA00023244"/>
    </source>
</evidence>
<keyword evidence="4 8" id="KW-0521">NADP</keyword>
<dbReference type="GO" id="GO:0050661">
    <property type="term" value="F:NADP binding"/>
    <property type="evidence" value="ECO:0007669"/>
    <property type="project" value="InterPro"/>
</dbReference>
<evidence type="ECO:0000256" key="8">
    <source>
        <dbReference type="HAMAP-Rule" id="MF_00087"/>
    </source>
</evidence>
<feature type="binding site" evidence="8 10">
    <location>
        <position position="110"/>
    </location>
    <ligand>
        <name>substrate</name>
    </ligand>
</feature>
<dbReference type="NCBIfam" id="NF000752">
    <property type="entry name" value="PRK00045.4-2"/>
    <property type="match status" value="1"/>
</dbReference>
<dbReference type="CDD" id="cd05213">
    <property type="entry name" value="NAD_bind_Glutamyl_tRNA_reduct"/>
    <property type="match status" value="1"/>
</dbReference>
<reference evidence="16 17" key="1">
    <citation type="submission" date="2024-02" db="EMBL/GenBank/DDBJ databases">
        <title>STSV induces naive adaptation in Sulfolobus.</title>
        <authorList>
            <person name="Xiang X."/>
            <person name="Song M."/>
        </authorList>
    </citation>
    <scope>NUCLEOTIDE SEQUENCE [LARGE SCALE GENOMIC DNA]</scope>
    <source>
        <strain evidence="16 17">RT2</strain>
    </source>
</reference>
<evidence type="ECO:0000313" key="17">
    <source>
        <dbReference type="Proteomes" id="UP001432202"/>
    </source>
</evidence>
<dbReference type="Gene3D" id="3.30.460.30">
    <property type="entry name" value="Glutamyl-tRNA reductase, N-terminal domain"/>
    <property type="match status" value="1"/>
</dbReference>
<comment type="catalytic activity">
    <reaction evidence="7 8">
        <text>(S)-4-amino-5-oxopentanoate + tRNA(Glu) + NADP(+) = L-glutamyl-tRNA(Glu) + NADPH + H(+)</text>
        <dbReference type="Rhea" id="RHEA:12344"/>
        <dbReference type="Rhea" id="RHEA-COMP:9663"/>
        <dbReference type="Rhea" id="RHEA-COMP:9680"/>
        <dbReference type="ChEBI" id="CHEBI:15378"/>
        <dbReference type="ChEBI" id="CHEBI:57501"/>
        <dbReference type="ChEBI" id="CHEBI:57783"/>
        <dbReference type="ChEBI" id="CHEBI:58349"/>
        <dbReference type="ChEBI" id="CHEBI:78442"/>
        <dbReference type="ChEBI" id="CHEBI:78520"/>
        <dbReference type="EC" id="1.2.1.70"/>
    </reaction>
</comment>
<dbReference type="PIRSF" id="PIRSF000445">
    <property type="entry name" value="4pyrrol_synth_GluRdtase"/>
    <property type="match status" value="1"/>
</dbReference>
<feature type="binding site" evidence="8 10">
    <location>
        <position position="121"/>
    </location>
    <ligand>
        <name>substrate</name>
    </ligand>
</feature>
<keyword evidence="17" id="KW-1185">Reference proteome</keyword>
<evidence type="ECO:0000256" key="1">
    <source>
        <dbReference type="ARBA" id="ARBA00005059"/>
    </source>
</evidence>
<feature type="domain" description="Quinate/shikimate 5-dehydrogenase/glutamyl-tRNA reductase" evidence="14">
    <location>
        <begin position="173"/>
        <end position="270"/>
    </location>
</feature>
<dbReference type="Pfam" id="PF00745">
    <property type="entry name" value="GlutR_dimer"/>
    <property type="match status" value="1"/>
</dbReference>
<dbReference type="GeneID" id="89337234"/>
<feature type="active site" description="Nucleophile" evidence="8 9">
    <location>
        <position position="53"/>
    </location>
</feature>
<dbReference type="HAMAP" id="MF_00087">
    <property type="entry name" value="Glu_tRNA_reductase"/>
    <property type="match status" value="1"/>
</dbReference>
<comment type="similarity">
    <text evidence="2 8">Belongs to the glutamyl-tRNA reductase family.</text>
</comment>
<feature type="binding site" evidence="8 10">
    <location>
        <begin position="115"/>
        <end position="117"/>
    </location>
    <ligand>
        <name>substrate</name>
    </ligand>
</feature>
<keyword evidence="5 8" id="KW-0560">Oxidoreductase</keyword>
<dbReference type="InterPro" id="IPR015896">
    <property type="entry name" value="4pyrrol_synth_GluRdtase_dimer"/>
</dbReference>
<evidence type="ECO:0000256" key="12">
    <source>
        <dbReference type="PIRSR" id="PIRSR000445-4"/>
    </source>
</evidence>
<dbReference type="InterPro" id="IPR015895">
    <property type="entry name" value="4pyrrol_synth_GluRdtase_N"/>
</dbReference>
<dbReference type="InterPro" id="IPR000343">
    <property type="entry name" value="4pyrrol_synth_GluRdtase"/>
</dbReference>
<organism evidence="16 17">
    <name type="scientific">Sulfolobus tengchongensis</name>
    <dbReference type="NCBI Taxonomy" id="207809"/>
    <lineage>
        <taxon>Archaea</taxon>
        <taxon>Thermoproteota</taxon>
        <taxon>Thermoprotei</taxon>
        <taxon>Sulfolobales</taxon>
        <taxon>Sulfolobaceae</taxon>
        <taxon>Sulfolobus</taxon>
    </lineage>
</organism>
<comment type="function">
    <text evidence="8">Catalyzes the NADPH-dependent reduction of glutamyl-tRNA(Glu) to glutamate 1-semialdehyde (GSA).</text>
</comment>
<feature type="binding site" evidence="8 11">
    <location>
        <begin position="190"/>
        <end position="195"/>
    </location>
    <ligand>
        <name>NADP(+)</name>
        <dbReference type="ChEBI" id="CHEBI:58349"/>
    </ligand>
</feature>
<evidence type="ECO:0000256" key="4">
    <source>
        <dbReference type="ARBA" id="ARBA00022857"/>
    </source>
</evidence>
<dbReference type="InterPro" id="IPR036291">
    <property type="entry name" value="NAD(P)-bd_dom_sf"/>
</dbReference>
<evidence type="ECO:0000256" key="2">
    <source>
        <dbReference type="ARBA" id="ARBA00005916"/>
    </source>
</evidence>
<dbReference type="PANTHER" id="PTHR43013">
    <property type="entry name" value="GLUTAMYL-TRNA REDUCTASE"/>
    <property type="match status" value="1"/>
</dbReference>
<gene>
    <name evidence="8" type="primary">hemA</name>
    <name evidence="16" type="ORF">V6M85_10655</name>
</gene>
<dbReference type="PROSITE" id="PS00747">
    <property type="entry name" value="GLUTR"/>
    <property type="match status" value="1"/>
</dbReference>
<comment type="miscellaneous">
    <text evidence="8">During catalysis, the active site Cys acts as a nucleophile attacking the alpha-carbonyl group of tRNA-bound glutamate with the formation of a thioester intermediate between enzyme and glutamate, and the concomitant release of tRNA(Glu). The thioester intermediate is finally reduced by direct hydride transfer from NADPH, to form the product GSA.</text>
</comment>
<evidence type="ECO:0000256" key="5">
    <source>
        <dbReference type="ARBA" id="ARBA00023002"/>
    </source>
</evidence>
<evidence type="ECO:0000259" key="15">
    <source>
        <dbReference type="Pfam" id="PF05201"/>
    </source>
</evidence>
<name>A0AAX4L0F9_9CREN</name>
<feature type="domain" description="Glutamyl-tRNA reductase N-terminal" evidence="15">
    <location>
        <begin position="16"/>
        <end position="157"/>
    </location>
</feature>
<dbReference type="Gene3D" id="3.40.50.720">
    <property type="entry name" value="NAD(P)-binding Rossmann-like Domain"/>
    <property type="match status" value="1"/>
</dbReference>
<evidence type="ECO:0000256" key="7">
    <source>
        <dbReference type="ARBA" id="ARBA00047464"/>
    </source>
</evidence>
<proteinExistence type="inferred from homology"/>